<evidence type="ECO:0000313" key="2">
    <source>
        <dbReference type="EMBL" id="OEG70779.1"/>
    </source>
</evidence>
<feature type="domain" description="PurE" evidence="1">
    <location>
        <begin position="124"/>
        <end position="256"/>
    </location>
</feature>
<dbReference type="NCBIfam" id="NF033503">
    <property type="entry name" value="LarB"/>
    <property type="match status" value="1"/>
</dbReference>
<organism evidence="2 3">
    <name type="scientific">Endomicrobium trichonymphae</name>
    <dbReference type="NCBI Taxonomy" id="1408204"/>
    <lineage>
        <taxon>Bacteria</taxon>
        <taxon>Pseudomonadati</taxon>
        <taxon>Elusimicrobiota</taxon>
        <taxon>Endomicrobiia</taxon>
        <taxon>Endomicrobiales</taxon>
        <taxon>Endomicrobiaceae</taxon>
        <taxon>Candidatus Endomicrobiellum</taxon>
    </lineage>
</organism>
<accession>A0A1E5IJV8</accession>
<reference evidence="2 3" key="1">
    <citation type="submission" date="2015-11" db="EMBL/GenBank/DDBJ databases">
        <title>Evidence for parallel genomic evolution in an endosymbiosis of termite gut flagellates.</title>
        <authorList>
            <person name="Zheng H."/>
        </authorList>
    </citation>
    <scope>NUCLEOTIDE SEQUENCE [LARGE SCALE GENOMIC DNA]</scope>
    <source>
        <strain evidence="2 3">CET450</strain>
    </source>
</reference>
<comment type="caution">
    <text evidence="2">The sequence shown here is derived from an EMBL/GenBank/DDBJ whole genome shotgun (WGS) entry which is preliminary data.</text>
</comment>
<dbReference type="AlphaFoldDB" id="A0A1E5IJV8"/>
<dbReference type="Pfam" id="PF00731">
    <property type="entry name" value="AIRC"/>
    <property type="match status" value="1"/>
</dbReference>
<keyword evidence="3" id="KW-1185">Reference proteome</keyword>
<dbReference type="InterPro" id="IPR039476">
    <property type="entry name" value="P2CMN_synthase_LarB"/>
</dbReference>
<dbReference type="SMART" id="SM01001">
    <property type="entry name" value="AIRC"/>
    <property type="match status" value="1"/>
</dbReference>
<evidence type="ECO:0000259" key="1">
    <source>
        <dbReference type="SMART" id="SM01001"/>
    </source>
</evidence>
<dbReference type="GO" id="GO:0006189">
    <property type="term" value="P:'de novo' IMP biosynthetic process"/>
    <property type="evidence" value="ECO:0007669"/>
    <property type="project" value="InterPro"/>
</dbReference>
<dbReference type="Proteomes" id="UP000095237">
    <property type="component" value="Unassembled WGS sequence"/>
</dbReference>
<gene>
    <name evidence="2" type="ORF">ATZ36_17555</name>
</gene>
<dbReference type="SUPFAM" id="SSF52255">
    <property type="entry name" value="N5-CAIR mutase (phosphoribosylaminoimidazole carboxylase, PurE)"/>
    <property type="match status" value="1"/>
</dbReference>
<dbReference type="EMBL" id="LNVX01000291">
    <property type="protein sequence ID" value="OEG70779.1"/>
    <property type="molecule type" value="Genomic_DNA"/>
</dbReference>
<dbReference type="InterPro" id="IPR000031">
    <property type="entry name" value="PurE_dom"/>
</dbReference>
<proteinExistence type="predicted"/>
<name>A0A1E5IJV8_ENDTX</name>
<dbReference type="GO" id="GO:0016787">
    <property type="term" value="F:hydrolase activity"/>
    <property type="evidence" value="ECO:0007669"/>
    <property type="project" value="InterPro"/>
</dbReference>
<dbReference type="PANTHER" id="PTHR43064:SF1">
    <property type="entry name" value="SLL1489 PROTEIN"/>
    <property type="match status" value="1"/>
</dbReference>
<dbReference type="Gene3D" id="3.40.50.1970">
    <property type="match status" value="1"/>
</dbReference>
<dbReference type="PANTHER" id="PTHR43064">
    <property type="entry name" value="PHOSPHORIBOSYLAMINOIMIDAZOLE CARBOXYLASE-RELATED"/>
    <property type="match status" value="1"/>
</dbReference>
<sequence length="256" mass="27432">MNKANQKEQILELLKCVKDGQISPDDALLQMQTAPFEDLGYANIDYHRGLRQGTGEVIYGQNKTAIQIRNIISNMLDKGLNNIIITRISRQTADFLTKQKINLEYHHIAKIAIAERDSRTQRVGSVVIASGGTSDMPVCEEAAIAAEILGSHVIRLYDVGVAGLHRLLSQQNILAKARVIIAVAGMEGALASVIGGLVSCPVIAVPTSVGYGSNFNGLSALLAMLNSCANGISVVNIDNGFSAGYIANRINKMESI</sequence>
<protein>
    <submittedName>
        <fullName evidence="2">1-(5-phosphoribosyl)-5-amino-4-imidazole-carboxylate carboxylase</fullName>
    </submittedName>
</protein>
<evidence type="ECO:0000313" key="3">
    <source>
        <dbReference type="Proteomes" id="UP000095237"/>
    </source>
</evidence>